<feature type="transmembrane region" description="Helical" evidence="1">
    <location>
        <begin position="6"/>
        <end position="27"/>
    </location>
</feature>
<evidence type="ECO:0000256" key="1">
    <source>
        <dbReference type="SAM" id="Phobius"/>
    </source>
</evidence>
<dbReference type="RefSeq" id="WP_066544698.1">
    <property type="nucleotide sequence ID" value="NZ_MASJ01000012.1"/>
</dbReference>
<keyword evidence="3" id="KW-1185">Reference proteome</keyword>
<proteinExistence type="predicted"/>
<gene>
    <name evidence="2" type="ORF">A6M13_02625</name>
</gene>
<feature type="transmembrane region" description="Helical" evidence="1">
    <location>
        <begin position="121"/>
        <end position="139"/>
    </location>
</feature>
<dbReference type="EMBL" id="MASJ01000012">
    <property type="protein sequence ID" value="OCS85572.1"/>
    <property type="molecule type" value="Genomic_DNA"/>
</dbReference>
<feature type="transmembrane region" description="Helical" evidence="1">
    <location>
        <begin position="151"/>
        <end position="173"/>
    </location>
</feature>
<evidence type="ECO:0000313" key="3">
    <source>
        <dbReference type="Proteomes" id="UP000093199"/>
    </source>
</evidence>
<dbReference type="AlphaFoldDB" id="A0A1C0YEG0"/>
<accession>A0A1C0YEG0</accession>
<dbReference type="STRING" id="33978.A6M13_02625"/>
<keyword evidence="1" id="KW-1133">Transmembrane helix</keyword>
<feature type="transmembrane region" description="Helical" evidence="1">
    <location>
        <begin position="95"/>
        <end position="114"/>
    </location>
</feature>
<dbReference type="Pfam" id="PF17328">
    <property type="entry name" value="DUF5366"/>
    <property type="match status" value="1"/>
</dbReference>
<comment type="caution">
    <text evidence="2">The sequence shown here is derived from an EMBL/GenBank/DDBJ whole genome shotgun (WGS) entry which is preliminary data.</text>
</comment>
<name>A0A1C0YEG0_9BACL</name>
<reference evidence="2 3" key="1">
    <citation type="submission" date="2016-07" db="EMBL/GenBank/DDBJ databases">
        <title>Caryophanon tenue genome sequencing.</title>
        <authorList>
            <person name="Verma A."/>
            <person name="Pal Y."/>
            <person name="Krishnamurthi S."/>
        </authorList>
    </citation>
    <scope>NUCLEOTIDE SEQUENCE [LARGE SCALE GENOMIC DNA]</scope>
    <source>
        <strain evidence="2 3">DSM 14152</strain>
    </source>
</reference>
<feature type="transmembrane region" description="Helical" evidence="1">
    <location>
        <begin position="54"/>
        <end position="75"/>
    </location>
</feature>
<dbReference type="Proteomes" id="UP000093199">
    <property type="component" value="Unassembled WGS sequence"/>
</dbReference>
<organism evidence="2 3">
    <name type="scientific">Caryophanon tenue</name>
    <dbReference type="NCBI Taxonomy" id="33978"/>
    <lineage>
        <taxon>Bacteria</taxon>
        <taxon>Bacillati</taxon>
        <taxon>Bacillota</taxon>
        <taxon>Bacilli</taxon>
        <taxon>Bacillales</taxon>
        <taxon>Caryophanaceae</taxon>
        <taxon>Caryophanon</taxon>
    </lineage>
</organism>
<keyword evidence="1" id="KW-0472">Membrane</keyword>
<evidence type="ECO:0000313" key="2">
    <source>
        <dbReference type="EMBL" id="OCS85572.1"/>
    </source>
</evidence>
<keyword evidence="1" id="KW-0812">Transmembrane</keyword>
<dbReference type="OrthoDB" id="2739240at2"/>
<sequence length="186" mass="20731">MKNPYLYGYLPLISVVLFSLTFGVYAVTESIQLFKVIGVYSGMAQFLSDFEIRIFLLVVFMGCFFMLFSALKLVGETIHEIGMLLFAKDLQPETYSSAKSASTIVFFGSIVSAFGMSSLSVLGFIFVATMIVYFMFVVYKMSDAMSTTGLVGLLFFEILVWAVMLLSIGYVIMKLYNSILSSLPIH</sequence>
<dbReference type="InterPro" id="IPR035289">
    <property type="entry name" value="DUF5366"/>
</dbReference>
<protein>
    <submittedName>
        <fullName evidence="2">Uncharacterized protein</fullName>
    </submittedName>
</protein>